<sequence>MKAKSSFLILAMLLCWTVIAEASYVKAFDIDETTGMYLDAGTLRCEMGKRREAPFYGIEGAYFSGKFYIFDKRTGEKIRDGSIPMAAIYCNLYQGFAVMVERNVFHKSAIQNIFEGLSGKKSYGSTEKEEIHTFYNGMTGESDNAFLLIAECMWYTYTGKPSPIQNFVTRDRKSLISPTRYGAFRQKDF</sequence>
<protein>
    <submittedName>
        <fullName evidence="2">Uncharacterized protein</fullName>
    </submittedName>
</protein>
<name>A0A1H3ZWY6_SELRU</name>
<dbReference type="AlphaFoldDB" id="A0A1H3ZWY6"/>
<organism evidence="2 3">
    <name type="scientific">Selenomonas ruminantium</name>
    <dbReference type="NCBI Taxonomy" id="971"/>
    <lineage>
        <taxon>Bacteria</taxon>
        <taxon>Bacillati</taxon>
        <taxon>Bacillota</taxon>
        <taxon>Negativicutes</taxon>
        <taxon>Selenomonadales</taxon>
        <taxon>Selenomonadaceae</taxon>
        <taxon>Selenomonas</taxon>
    </lineage>
</organism>
<dbReference type="RefSeq" id="WP_074673184.1">
    <property type="nucleotide sequence ID" value="NZ_FNQG01000013.1"/>
</dbReference>
<proteinExistence type="predicted"/>
<reference evidence="2 3" key="1">
    <citation type="submission" date="2016-10" db="EMBL/GenBank/DDBJ databases">
        <authorList>
            <person name="de Groot N.N."/>
        </authorList>
    </citation>
    <scope>NUCLEOTIDE SEQUENCE [LARGE SCALE GENOMIC DNA]</scope>
    <source>
        <strain evidence="2 3">DSM 2872</strain>
    </source>
</reference>
<accession>A0A1H3ZWY6</accession>
<evidence type="ECO:0000313" key="3">
    <source>
        <dbReference type="Proteomes" id="UP000183469"/>
    </source>
</evidence>
<feature type="chain" id="PRO_5038663090" evidence="1">
    <location>
        <begin position="21"/>
        <end position="189"/>
    </location>
</feature>
<dbReference type="EMBL" id="FNQG01000013">
    <property type="protein sequence ID" value="SEA28217.1"/>
    <property type="molecule type" value="Genomic_DNA"/>
</dbReference>
<feature type="signal peptide" evidence="1">
    <location>
        <begin position="1"/>
        <end position="20"/>
    </location>
</feature>
<gene>
    <name evidence="2" type="ORF">SAMN05660648_02620</name>
</gene>
<keyword evidence="1" id="KW-0732">Signal</keyword>
<evidence type="ECO:0000313" key="2">
    <source>
        <dbReference type="EMBL" id="SEA28217.1"/>
    </source>
</evidence>
<evidence type="ECO:0000256" key="1">
    <source>
        <dbReference type="SAM" id="SignalP"/>
    </source>
</evidence>
<dbReference type="Proteomes" id="UP000183469">
    <property type="component" value="Unassembled WGS sequence"/>
</dbReference>